<dbReference type="RefSeq" id="XP_062628565.1">
    <property type="nucleotide sequence ID" value="XM_062772581.1"/>
</dbReference>
<feature type="compositionally biased region" description="Low complexity" evidence="15">
    <location>
        <begin position="414"/>
        <end position="423"/>
    </location>
</feature>
<accession>A0AAF0Y990</accession>
<dbReference type="GO" id="GO:0016020">
    <property type="term" value="C:membrane"/>
    <property type="evidence" value="ECO:0007669"/>
    <property type="project" value="InterPro"/>
</dbReference>
<dbReference type="SMART" id="SM00105">
    <property type="entry name" value="ArfGap"/>
    <property type="match status" value="1"/>
</dbReference>
<feature type="region of interest" description="Disordered" evidence="15">
    <location>
        <begin position="120"/>
        <end position="245"/>
    </location>
</feature>
<evidence type="ECO:0000256" key="9">
    <source>
        <dbReference type="ARBA" id="ARBA00048605"/>
    </source>
</evidence>
<dbReference type="GO" id="GO:0004571">
    <property type="term" value="F:mannosyl-oligosaccharide 1,2-alpha-mannosidase activity"/>
    <property type="evidence" value="ECO:0007669"/>
    <property type="project" value="UniProtKB-EC"/>
</dbReference>
<dbReference type="InterPro" id="IPR038508">
    <property type="entry name" value="ArfGAP_dom_sf"/>
</dbReference>
<protein>
    <recommendedName>
        <fullName evidence="14">alpha-1,2-Mannosidase</fullName>
        <ecNumber evidence="14">3.2.1.-</ecNumber>
    </recommendedName>
</protein>
<feature type="active site" description="Proton donor" evidence="10">
    <location>
        <position position="628"/>
    </location>
</feature>
<dbReference type="FunFam" id="1.10.220.150:FF:000010">
    <property type="entry name" value="Stromal membrane-associated protein"/>
    <property type="match status" value="1"/>
</dbReference>
<dbReference type="PRINTS" id="PR00747">
    <property type="entry name" value="GLYHDRLASE47"/>
</dbReference>
<name>A0AAF0Y990_9TREE</name>
<reference evidence="17" key="1">
    <citation type="submission" date="2023-10" db="EMBL/GenBank/DDBJ databases">
        <authorList>
            <person name="Noh H."/>
        </authorList>
    </citation>
    <scope>NUCLEOTIDE SEQUENCE</scope>
    <source>
        <strain evidence="17">DUCC4014</strain>
    </source>
</reference>
<dbReference type="GO" id="GO:0008270">
    <property type="term" value="F:zinc ion binding"/>
    <property type="evidence" value="ECO:0007669"/>
    <property type="project" value="UniProtKB-KW"/>
</dbReference>
<keyword evidence="13" id="KW-0862">Zinc</keyword>
<feature type="compositionally biased region" description="Low complexity" evidence="15">
    <location>
        <begin position="208"/>
        <end position="245"/>
    </location>
</feature>
<evidence type="ECO:0000256" key="10">
    <source>
        <dbReference type="PIRSR" id="PIRSR601382-1"/>
    </source>
</evidence>
<dbReference type="Gene3D" id="1.10.220.150">
    <property type="entry name" value="Arf GTPase activating protein"/>
    <property type="match status" value="1"/>
</dbReference>
<evidence type="ECO:0000256" key="2">
    <source>
        <dbReference type="ARBA" id="ARBA00004922"/>
    </source>
</evidence>
<sequence length="1039" mass="113985">MSRQEKAQTERNARILRDLVKQPDNKACADCRKNDARWASWNLGVFLCIRCSGIHRSMGTHISKVKSIDLDIWTPEQMDSVQKWGNRRANLYWERHLKTGHIPPEHKIESFIRSKYESRRWAMDGPPPKDPSVLEDGAAQPQQQQAPPVDRATRPTATVPAAPPKPASPPSAAPRQHPLLSRQTQAKAQPAGPTPQAQPLFDIFGDDPAPAAAPTAAPVPQARSPPAVTAATAPGPTRTAAPSAPASNIYDLDFKAPSAAPRAQTAKADIMSLFSQPAAGPAVAPGGFFAATNAPPPQANPYGSWNGGITSTAPQQSQTQAPLPAQNSWGGFNDQAAWGAPQQAQQPPQQQQQQPAQSQWGQPVQPAQQQWGSPTAQPQQQVQWGAAPVQSQPVQQQWGQAPQQPANNLWGSTAADPWAQPVAAPAPPKKDTRDPFANIWDSTLRERKPAASGAASADEKRAAKPSTKNDSPGGVRLLVLVAGLVAAVFFGSKVWPEVSKRVFGAPEASTAQTFLPGMRFGRLEASERPTVSPTKLHLEADVEKRDAVREAFDWSWKAYERCAMGADELHPLSCSGSNLTAAGGVGYTIIDSLGSLLVMDFVPEYKRAAAWCHANLDFDRDGVFNTFETTIRVLGGLLSAHYLTSIHPDPEVSADAPFFLERATDIGDRLLGAFETPTGIPYSGINLHTRQGIPDRDNNGLASLAEAATLQLEFKYLSHLTGDMIYWRKAERVLQVIRNQVTHDGIAPIFISPQNGGFIASDIRLGSRGDSYYEYLLKQWLQTGRKEPVYRDMYDEAMGGIKKHLVARTKKSGLIFTKELTPARHPQTGQQTWQVVPKQDHLVCFLGGSFILGVTESGNRDVDWNNLDERDTEDFVVGSGIVKTCVDTYDTATGLGAEIVMFYHPEDEKADEGDWYIKPGKGLIDARNILRPETVESLMLAYRSTGDEKYREWGWKIFQAFQKHCRVESGGYAIIQDVRVSPAKQEDRMETFWLSETLKYLYLLFDDSDHIPLSTHVFNTEAHILPVFEPAQLTAFSTS</sequence>
<organism evidence="17 18">
    <name type="scientific">Vanrija pseudolonga</name>
    <dbReference type="NCBI Taxonomy" id="143232"/>
    <lineage>
        <taxon>Eukaryota</taxon>
        <taxon>Fungi</taxon>
        <taxon>Dikarya</taxon>
        <taxon>Basidiomycota</taxon>
        <taxon>Agaricomycotina</taxon>
        <taxon>Tremellomycetes</taxon>
        <taxon>Trichosporonales</taxon>
        <taxon>Trichosporonaceae</taxon>
        <taxon>Vanrija</taxon>
    </lineage>
</organism>
<feature type="compositionally biased region" description="Polar residues" evidence="15">
    <location>
        <begin position="374"/>
        <end position="383"/>
    </location>
</feature>
<dbReference type="PANTHER" id="PTHR11742">
    <property type="entry name" value="MANNOSYL-OLIGOSACCHARIDE ALPHA-1,2-MANNOSIDASE-RELATED"/>
    <property type="match status" value="1"/>
</dbReference>
<feature type="compositionally biased region" description="Low complexity" evidence="15">
    <location>
        <begin position="183"/>
        <end position="199"/>
    </location>
</feature>
<dbReference type="Proteomes" id="UP000827549">
    <property type="component" value="Chromosome 4"/>
</dbReference>
<dbReference type="PROSITE" id="PS50115">
    <property type="entry name" value="ARFGAP"/>
    <property type="match status" value="1"/>
</dbReference>
<keyword evidence="13" id="KW-0863">Zinc-finger</keyword>
<evidence type="ECO:0000313" key="18">
    <source>
        <dbReference type="Proteomes" id="UP000827549"/>
    </source>
</evidence>
<gene>
    <name evidence="17" type="primary">MNS1_1</name>
    <name evidence="17" type="ORF">LOC62_04G006018</name>
</gene>
<dbReference type="InterPro" id="IPR050749">
    <property type="entry name" value="Glycosyl_Hydrolase_47"/>
</dbReference>
<dbReference type="InterPro" id="IPR012341">
    <property type="entry name" value="6hp_glycosidase-like_sf"/>
</dbReference>
<dbReference type="GO" id="GO:0005509">
    <property type="term" value="F:calcium ion binding"/>
    <property type="evidence" value="ECO:0007669"/>
    <property type="project" value="InterPro"/>
</dbReference>
<evidence type="ECO:0000256" key="4">
    <source>
        <dbReference type="ARBA" id="ARBA00022723"/>
    </source>
</evidence>
<evidence type="ECO:0000256" key="14">
    <source>
        <dbReference type="RuleBase" id="RU361193"/>
    </source>
</evidence>
<dbReference type="Pfam" id="PF01532">
    <property type="entry name" value="Glyco_hydro_47"/>
    <property type="match status" value="1"/>
</dbReference>
<keyword evidence="18" id="KW-1185">Reference proteome</keyword>
<keyword evidence="14" id="KW-0326">Glycosidase</keyword>
<comment type="catalytic activity">
    <reaction evidence="8">
        <text>N(4)-(alpha-D-Man-(1-&gt;2)-alpha-D-Man-(1-&gt;2)-alpha-D-Man-(1-&gt;3)-[alpha-D-Man-(1-&gt;3)-[alpha-D-Man-(1-&gt;2)-alpha-D-Man-(1-&gt;6)]-alpha-D-Man-(1-&gt;6)]-beta-D-Man-(1-&gt;4)-beta-D-GlcNAc-(1-&gt;4)-beta-D-GlcNAc)-L-asparaginyl-[protein] (N-glucan mannose isomer 8A1,2,3B1,3) + 3 H2O = N(4)-(alpha-D-Man-(1-&gt;3)-[alpha-D-Man-(1-&gt;3)-[alpha-D-Man-(1-&gt;6)]-alpha-D-Man-(1-&gt;6)]-beta-D-Man-(1-&gt;4)-beta-D-GlcNAc-(1-&gt;4)-beta-D-GlcNAc)-L-asparaginyl-[protein] (N-glucan mannose isomer 5A1,2) + 3 beta-D-mannose</text>
        <dbReference type="Rhea" id="RHEA:56028"/>
        <dbReference type="Rhea" id="RHEA-COMP:14358"/>
        <dbReference type="Rhea" id="RHEA-COMP:14367"/>
        <dbReference type="ChEBI" id="CHEBI:15377"/>
        <dbReference type="ChEBI" id="CHEBI:28563"/>
        <dbReference type="ChEBI" id="CHEBI:59087"/>
        <dbReference type="ChEBI" id="CHEBI:60628"/>
        <dbReference type="EC" id="3.2.1.113"/>
    </reaction>
</comment>
<dbReference type="AlphaFoldDB" id="A0AAF0Y990"/>
<comment type="similarity">
    <text evidence="3 14">Belongs to the glycosyl hydrolase 47 family.</text>
</comment>
<feature type="compositionally biased region" description="Low complexity" evidence="15">
    <location>
        <begin position="138"/>
        <end position="160"/>
    </location>
</feature>
<evidence type="ECO:0000256" key="12">
    <source>
        <dbReference type="PIRSR" id="PIRSR601382-3"/>
    </source>
</evidence>
<dbReference type="GO" id="GO:0036503">
    <property type="term" value="P:ERAD pathway"/>
    <property type="evidence" value="ECO:0007669"/>
    <property type="project" value="UniProtKB-ARBA"/>
</dbReference>
<keyword evidence="6 11" id="KW-0106">Calcium</keyword>
<feature type="compositionally biased region" description="Low complexity" evidence="15">
    <location>
        <begin position="310"/>
        <end position="326"/>
    </location>
</feature>
<dbReference type="SUPFAM" id="SSF48225">
    <property type="entry name" value="Seven-hairpin glycosidases"/>
    <property type="match status" value="1"/>
</dbReference>
<evidence type="ECO:0000256" key="5">
    <source>
        <dbReference type="ARBA" id="ARBA00022801"/>
    </source>
</evidence>
<evidence type="ECO:0000256" key="7">
    <source>
        <dbReference type="ARBA" id="ARBA00023157"/>
    </source>
</evidence>
<keyword evidence="7 12" id="KW-1015">Disulfide bond</keyword>
<dbReference type="CDD" id="cd08839">
    <property type="entry name" value="ArfGap_SMAP"/>
    <property type="match status" value="1"/>
</dbReference>
<dbReference type="InterPro" id="IPR037278">
    <property type="entry name" value="ARFGAP/RecO"/>
</dbReference>
<evidence type="ECO:0000313" key="17">
    <source>
        <dbReference type="EMBL" id="WOO82533.1"/>
    </source>
</evidence>
<dbReference type="GO" id="GO:0005975">
    <property type="term" value="P:carbohydrate metabolic process"/>
    <property type="evidence" value="ECO:0007669"/>
    <property type="project" value="InterPro"/>
</dbReference>
<dbReference type="InterPro" id="IPR001382">
    <property type="entry name" value="Glyco_hydro_47"/>
</dbReference>
<evidence type="ECO:0000256" key="8">
    <source>
        <dbReference type="ARBA" id="ARBA00047669"/>
    </source>
</evidence>
<dbReference type="GO" id="GO:0005096">
    <property type="term" value="F:GTPase activator activity"/>
    <property type="evidence" value="ECO:0007669"/>
    <property type="project" value="InterPro"/>
</dbReference>
<keyword evidence="4 11" id="KW-0479">Metal-binding</keyword>
<feature type="compositionally biased region" description="Low complexity" evidence="15">
    <location>
        <begin position="335"/>
        <end position="373"/>
    </location>
</feature>
<evidence type="ECO:0000256" key="11">
    <source>
        <dbReference type="PIRSR" id="PIRSR601382-2"/>
    </source>
</evidence>
<evidence type="ECO:0000256" key="3">
    <source>
        <dbReference type="ARBA" id="ARBA00007658"/>
    </source>
</evidence>
<feature type="domain" description="Arf-GAP" evidence="16">
    <location>
        <begin position="13"/>
        <end position="130"/>
    </location>
</feature>
<evidence type="ECO:0000256" key="13">
    <source>
        <dbReference type="PROSITE-ProRule" id="PRU00288"/>
    </source>
</evidence>
<feature type="active site" evidence="10">
    <location>
        <position position="933"/>
    </location>
</feature>
<keyword evidence="5 14" id="KW-0378">Hydrolase</keyword>
<feature type="disulfide bond" evidence="12">
    <location>
        <begin position="844"/>
        <end position="885"/>
    </location>
</feature>
<evidence type="ECO:0000256" key="15">
    <source>
        <dbReference type="SAM" id="MobiDB-lite"/>
    </source>
</evidence>
<comment type="pathway">
    <text evidence="2">Protein modification; protein glycosylation.</text>
</comment>
<feature type="active site" description="Proton donor" evidence="10">
    <location>
        <position position="898"/>
    </location>
</feature>
<feature type="active site" evidence="10">
    <location>
        <position position="770"/>
    </location>
</feature>
<dbReference type="InterPro" id="IPR044732">
    <property type="entry name" value="ArfGAP_SMAP1-like"/>
</dbReference>
<dbReference type="SUPFAM" id="SSF57863">
    <property type="entry name" value="ArfGap/RecO-like zinc finger"/>
    <property type="match status" value="1"/>
</dbReference>
<dbReference type="InterPro" id="IPR001164">
    <property type="entry name" value="ArfGAP_dom"/>
</dbReference>
<evidence type="ECO:0000259" key="16">
    <source>
        <dbReference type="PROSITE" id="PS50115"/>
    </source>
</evidence>
<dbReference type="GeneID" id="87809245"/>
<dbReference type="EC" id="3.2.1.-" evidence="14"/>
<feature type="compositionally biased region" description="Pro residues" evidence="15">
    <location>
        <begin position="161"/>
        <end position="172"/>
    </location>
</feature>
<dbReference type="EMBL" id="CP086717">
    <property type="protein sequence ID" value="WOO82533.1"/>
    <property type="molecule type" value="Genomic_DNA"/>
</dbReference>
<proteinExistence type="inferred from homology"/>
<dbReference type="GO" id="GO:0005783">
    <property type="term" value="C:endoplasmic reticulum"/>
    <property type="evidence" value="ECO:0007669"/>
    <property type="project" value="TreeGrafter"/>
</dbReference>
<feature type="binding site" evidence="11">
    <location>
        <position position="1020"/>
    </location>
    <ligand>
        <name>Ca(2+)</name>
        <dbReference type="ChEBI" id="CHEBI:29108"/>
    </ligand>
</feature>
<dbReference type="PANTHER" id="PTHR11742:SF55">
    <property type="entry name" value="ENDOPLASMIC RETICULUM MANNOSYL-OLIGOSACCHARIDE 1,2-ALPHA-MANNOSIDASE"/>
    <property type="match status" value="1"/>
</dbReference>
<dbReference type="Gene3D" id="1.50.10.10">
    <property type="match status" value="1"/>
</dbReference>
<dbReference type="InterPro" id="IPR036026">
    <property type="entry name" value="Seven-hairpin_glycosidases"/>
</dbReference>
<comment type="catalytic activity">
    <reaction evidence="9">
        <text>N(4)-(alpha-D-Man-(1-&gt;2)-alpha-D-Man-(1-&gt;2)-alpha-D-Man-(1-&gt;3)-[alpha-D-Man-(1-&gt;2)-alpha-D-Man-(1-&gt;3)-[alpha-D-Man-(1-&gt;2)-alpha-D-Man-(1-&gt;6)]-alpha-D-Man-(1-&gt;6)]-beta-D-Man-(1-&gt;4)-beta-D-GlcNAc-(1-&gt;4)-beta-D-GlcNAc)-L-asparaginyl-[protein] (N-glucan mannose isomer 9A1,2,3B1,2,3) + 4 H2O = N(4)-(alpha-D-Man-(1-&gt;3)-[alpha-D-Man-(1-&gt;3)-[alpha-D-Man-(1-&gt;6)]-alpha-D-Man-(1-&gt;6)]-beta-D-Man-(1-&gt;4)-beta-D-GlcNAc-(1-&gt;4)-beta-D-GlcNAc)-L-asparaginyl-[protein] (N-glucan mannose isomer 5A1,2) + 4 beta-D-mannose</text>
        <dbReference type="Rhea" id="RHEA:56008"/>
        <dbReference type="Rhea" id="RHEA-COMP:14356"/>
        <dbReference type="Rhea" id="RHEA-COMP:14367"/>
        <dbReference type="ChEBI" id="CHEBI:15377"/>
        <dbReference type="ChEBI" id="CHEBI:28563"/>
        <dbReference type="ChEBI" id="CHEBI:59087"/>
        <dbReference type="ChEBI" id="CHEBI:139493"/>
        <dbReference type="EC" id="3.2.1.113"/>
    </reaction>
</comment>
<dbReference type="Pfam" id="PF01412">
    <property type="entry name" value="ArfGap"/>
    <property type="match status" value="1"/>
</dbReference>
<feature type="region of interest" description="Disordered" evidence="15">
    <location>
        <begin position="292"/>
        <end position="472"/>
    </location>
</feature>
<evidence type="ECO:0000256" key="1">
    <source>
        <dbReference type="ARBA" id="ARBA00001913"/>
    </source>
</evidence>
<comment type="cofactor">
    <cofactor evidence="1 11">
        <name>Ca(2+)</name>
        <dbReference type="ChEBI" id="CHEBI:29108"/>
    </cofactor>
</comment>
<evidence type="ECO:0000256" key="6">
    <source>
        <dbReference type="ARBA" id="ARBA00022837"/>
    </source>
</evidence>
<feature type="compositionally biased region" description="Low complexity" evidence="15">
    <location>
        <begin position="385"/>
        <end position="406"/>
    </location>
</feature>